<dbReference type="GO" id="GO:0006355">
    <property type="term" value="P:regulation of DNA-templated transcription"/>
    <property type="evidence" value="ECO:0007669"/>
    <property type="project" value="InterPro"/>
</dbReference>
<protein>
    <submittedName>
        <fullName evidence="2">Uncharacterized protein</fullName>
    </submittedName>
</protein>
<accession>A0AAD7UJ02</accession>
<reference evidence="2" key="1">
    <citation type="submission" date="2023-01" db="EMBL/GenBank/DDBJ databases">
        <title>Metagenome sequencing of chrysophaentin producing Chrysophaeum taylorii.</title>
        <authorList>
            <person name="Davison J."/>
            <person name="Bewley C."/>
        </authorList>
    </citation>
    <scope>NUCLEOTIDE SEQUENCE</scope>
    <source>
        <strain evidence="2">NIES-1699</strain>
    </source>
</reference>
<keyword evidence="3" id="KW-1185">Reference proteome</keyword>
<keyword evidence="1" id="KW-0539">Nucleus</keyword>
<comment type="caution">
    <text evidence="2">The sequence shown here is derived from an EMBL/GenBank/DDBJ whole genome shotgun (WGS) entry which is preliminary data.</text>
</comment>
<evidence type="ECO:0000256" key="1">
    <source>
        <dbReference type="ARBA" id="ARBA00023242"/>
    </source>
</evidence>
<proteinExistence type="predicted"/>
<dbReference type="InterPro" id="IPR036529">
    <property type="entry name" value="KIX_dom_sf"/>
</dbReference>
<organism evidence="2 3">
    <name type="scientific">Chrysophaeum taylorii</name>
    <dbReference type="NCBI Taxonomy" id="2483200"/>
    <lineage>
        <taxon>Eukaryota</taxon>
        <taxon>Sar</taxon>
        <taxon>Stramenopiles</taxon>
        <taxon>Ochrophyta</taxon>
        <taxon>Pelagophyceae</taxon>
        <taxon>Pelagomonadales</taxon>
        <taxon>Pelagomonadaceae</taxon>
        <taxon>Chrysophaeum</taxon>
    </lineage>
</organism>
<evidence type="ECO:0000313" key="2">
    <source>
        <dbReference type="EMBL" id="KAJ8605535.1"/>
    </source>
</evidence>
<dbReference type="AlphaFoldDB" id="A0AAD7UJ02"/>
<dbReference type="EMBL" id="JAQMWT010000314">
    <property type="protein sequence ID" value="KAJ8605535.1"/>
    <property type="molecule type" value="Genomic_DNA"/>
</dbReference>
<evidence type="ECO:0000313" key="3">
    <source>
        <dbReference type="Proteomes" id="UP001230188"/>
    </source>
</evidence>
<dbReference type="Gene3D" id="1.10.246.20">
    <property type="entry name" value="Coactivator CBP, KIX domain"/>
    <property type="match status" value="1"/>
</dbReference>
<gene>
    <name evidence="2" type="ORF">CTAYLR_000084</name>
</gene>
<name>A0AAD7UJ02_9STRA</name>
<sequence length="155" mass="18044">MEWRNDLQVRRRMITKIARIIKSCKTEAATSEWMLKLPVIARRFEAQLAKRARSLEEYRDVNTLKRRLRDVSVVMCAEPAPRWYVPDLHFQTRADTKAEIKRYLETDGIDAAADVIEEMLAYRAATFAEYMDEATFAARLRDVISQHNSPPVVQA</sequence>
<dbReference type="Proteomes" id="UP001230188">
    <property type="component" value="Unassembled WGS sequence"/>
</dbReference>
<dbReference type="GO" id="GO:0003712">
    <property type="term" value="F:transcription coregulator activity"/>
    <property type="evidence" value="ECO:0007669"/>
    <property type="project" value="InterPro"/>
</dbReference>